<keyword evidence="1" id="KW-1133">Transmembrane helix</keyword>
<dbReference type="OrthoDB" id="9806195at2"/>
<dbReference type="InterPro" id="IPR005625">
    <property type="entry name" value="PepSY-ass_TM"/>
</dbReference>
<feature type="transmembrane region" description="Helical" evidence="1">
    <location>
        <begin position="12"/>
        <end position="34"/>
    </location>
</feature>
<feature type="transmembrane region" description="Helical" evidence="1">
    <location>
        <begin position="201"/>
        <end position="224"/>
    </location>
</feature>
<evidence type="ECO:0000313" key="2">
    <source>
        <dbReference type="EMBL" id="KGM56283.1"/>
    </source>
</evidence>
<reference evidence="2 3" key="1">
    <citation type="submission" date="2013-08" db="EMBL/GenBank/DDBJ databases">
        <title>Genome sequencing of Lysobacter.</title>
        <authorList>
            <person name="Zhang S."/>
            <person name="Wang G."/>
        </authorList>
    </citation>
    <scope>NUCLEOTIDE SEQUENCE [LARGE SCALE GENOMIC DNA]</scope>
    <source>
        <strain evidence="2 3">GH1-9</strain>
    </source>
</reference>
<name>A0A0A0F1U1_9GAMM</name>
<dbReference type="EMBL" id="AVPU01000001">
    <property type="protein sequence ID" value="KGM56283.1"/>
    <property type="molecule type" value="Genomic_DNA"/>
</dbReference>
<accession>A0A0A0F1U1</accession>
<proteinExistence type="predicted"/>
<dbReference type="eggNOG" id="COG3182">
    <property type="taxonomic scope" value="Bacteria"/>
</dbReference>
<evidence type="ECO:0000313" key="3">
    <source>
        <dbReference type="Proteomes" id="UP000029998"/>
    </source>
</evidence>
<organism evidence="2 3">
    <name type="scientific">Lysobacter daejeonensis GH1-9</name>
    <dbReference type="NCBI Taxonomy" id="1385517"/>
    <lineage>
        <taxon>Bacteria</taxon>
        <taxon>Pseudomonadati</taxon>
        <taxon>Pseudomonadota</taxon>
        <taxon>Gammaproteobacteria</taxon>
        <taxon>Lysobacterales</taxon>
        <taxon>Lysobacteraceae</taxon>
        <taxon>Aerolutibacter</taxon>
    </lineage>
</organism>
<gene>
    <name evidence="2" type="ORF">N800_08780</name>
</gene>
<sequence length="230" mass="25624">MKPAFWARKAHKWIGLVVGVQALLWMISGLYMTIISIDVIHGDHLAHGASAPLSTSTDYVTPSQLAADNPGLLGFRLKKVMDRAVYEVRTEEGPTLVDAMTGEPFGPLDESEARRIAESLYQGDAPLASIALLSEAPQEVASRPVPMWQARFDDRGSTTLYISPATGELLAKRHELWRWFDFLWMLHIMDYEAREDVNNTLLRVAAAIGFVFALSGVWLLFYSFRKGGKA</sequence>
<evidence type="ECO:0000256" key="1">
    <source>
        <dbReference type="SAM" id="Phobius"/>
    </source>
</evidence>
<dbReference type="Proteomes" id="UP000029998">
    <property type="component" value="Unassembled WGS sequence"/>
</dbReference>
<keyword evidence="3" id="KW-1185">Reference proteome</keyword>
<dbReference type="RefSeq" id="WP_036133553.1">
    <property type="nucleotide sequence ID" value="NZ_AVPU01000001.1"/>
</dbReference>
<dbReference type="Pfam" id="PF03929">
    <property type="entry name" value="PepSY_TM"/>
    <property type="match status" value="1"/>
</dbReference>
<evidence type="ECO:0008006" key="4">
    <source>
        <dbReference type="Google" id="ProtNLM"/>
    </source>
</evidence>
<dbReference type="STRING" id="1385517.N800_08780"/>
<protein>
    <recommendedName>
        <fullName evidence="4">PepSY-associated TM helix family protein</fullName>
    </recommendedName>
</protein>
<dbReference type="AlphaFoldDB" id="A0A0A0F1U1"/>
<keyword evidence="1" id="KW-0812">Transmembrane</keyword>
<keyword evidence="1" id="KW-0472">Membrane</keyword>
<comment type="caution">
    <text evidence="2">The sequence shown here is derived from an EMBL/GenBank/DDBJ whole genome shotgun (WGS) entry which is preliminary data.</text>
</comment>